<comment type="caution">
    <text evidence="1">The sequence shown here is derived from an EMBL/GenBank/DDBJ whole genome shotgun (WGS) entry which is preliminary data.</text>
</comment>
<dbReference type="EMBL" id="JBHSON010000111">
    <property type="protein sequence ID" value="MFC5753398.1"/>
    <property type="molecule type" value="Genomic_DNA"/>
</dbReference>
<sequence length="152" mass="16074">MGIEPTYSISFDAGTLTDEQRDGTACVACGTDLAVTGLPSVPVGVVKGAMVFACTRHTQDATAGKSSDWPGGEPRGVRTLEEIADDAQWALFEGIKRVERDHGPKASNVALRLIRAVVVDETVPEVEGIALLREVSRGEIDRAAARLDEIAG</sequence>
<reference evidence="2" key="1">
    <citation type="journal article" date="2019" name="Int. J. Syst. Evol. Microbiol.">
        <title>The Global Catalogue of Microorganisms (GCM) 10K type strain sequencing project: providing services to taxonomists for standard genome sequencing and annotation.</title>
        <authorList>
            <consortium name="The Broad Institute Genomics Platform"/>
            <consortium name="The Broad Institute Genome Sequencing Center for Infectious Disease"/>
            <person name="Wu L."/>
            <person name="Ma J."/>
        </authorList>
    </citation>
    <scope>NUCLEOTIDE SEQUENCE [LARGE SCALE GENOMIC DNA]</scope>
    <source>
        <strain evidence="2">KCTC 42087</strain>
    </source>
</reference>
<evidence type="ECO:0000313" key="2">
    <source>
        <dbReference type="Proteomes" id="UP001596074"/>
    </source>
</evidence>
<proteinExistence type="predicted"/>
<keyword evidence="2" id="KW-1185">Reference proteome</keyword>
<organism evidence="1 2">
    <name type="scientific">Actinomadura rugatobispora</name>
    <dbReference type="NCBI Taxonomy" id="1994"/>
    <lineage>
        <taxon>Bacteria</taxon>
        <taxon>Bacillati</taxon>
        <taxon>Actinomycetota</taxon>
        <taxon>Actinomycetes</taxon>
        <taxon>Streptosporangiales</taxon>
        <taxon>Thermomonosporaceae</taxon>
        <taxon>Actinomadura</taxon>
    </lineage>
</organism>
<protein>
    <submittedName>
        <fullName evidence="1">Uncharacterized protein</fullName>
    </submittedName>
</protein>
<dbReference type="RefSeq" id="WP_378290375.1">
    <property type="nucleotide sequence ID" value="NZ_JBHSON010000111.1"/>
</dbReference>
<evidence type="ECO:0000313" key="1">
    <source>
        <dbReference type="EMBL" id="MFC5753398.1"/>
    </source>
</evidence>
<name>A0ABW1AFR9_9ACTN</name>
<accession>A0ABW1AFR9</accession>
<dbReference type="Proteomes" id="UP001596074">
    <property type="component" value="Unassembled WGS sequence"/>
</dbReference>
<gene>
    <name evidence="1" type="ORF">ACFPZN_47930</name>
</gene>